<gene>
    <name evidence="2" type="ORF">DWY38_15005</name>
</gene>
<keyword evidence="1" id="KW-0472">Membrane</keyword>
<comment type="caution">
    <text evidence="2">The sequence shown here is derived from an EMBL/GenBank/DDBJ whole genome shotgun (WGS) entry which is preliminary data.</text>
</comment>
<dbReference type="EMBL" id="QRUJ01000025">
    <property type="protein sequence ID" value="RGR52222.1"/>
    <property type="molecule type" value="Genomic_DNA"/>
</dbReference>
<accession>A0A395UUF5</accession>
<feature type="transmembrane region" description="Helical" evidence="1">
    <location>
        <begin position="64"/>
        <end position="83"/>
    </location>
</feature>
<proteinExistence type="predicted"/>
<protein>
    <submittedName>
        <fullName evidence="2">Uncharacterized protein</fullName>
    </submittedName>
</protein>
<feature type="transmembrane region" description="Helical" evidence="1">
    <location>
        <begin position="35"/>
        <end position="52"/>
    </location>
</feature>
<name>A0A395UUF5_9FIRM</name>
<dbReference type="Proteomes" id="UP000266066">
    <property type="component" value="Unassembled WGS sequence"/>
</dbReference>
<sequence>MKKIQLFLKYLILLLFLIGWIIIMFFTDCMNSQSFKLYCMFLVGCGCAYSIWEKTYVPDAKSYIAEKALALILIVAAFIRLLCFSNKF</sequence>
<feature type="transmembrane region" description="Helical" evidence="1">
    <location>
        <begin position="6"/>
        <end position="26"/>
    </location>
</feature>
<dbReference type="AlphaFoldDB" id="A0A395UUF5"/>
<organism evidence="2 3">
    <name type="scientific">Agathobacter rectalis</name>
    <dbReference type="NCBI Taxonomy" id="39491"/>
    <lineage>
        <taxon>Bacteria</taxon>
        <taxon>Bacillati</taxon>
        <taxon>Bacillota</taxon>
        <taxon>Clostridia</taxon>
        <taxon>Lachnospirales</taxon>
        <taxon>Lachnospiraceae</taxon>
        <taxon>Agathobacter</taxon>
    </lineage>
</organism>
<keyword evidence="1" id="KW-0812">Transmembrane</keyword>
<evidence type="ECO:0000313" key="3">
    <source>
        <dbReference type="Proteomes" id="UP000266066"/>
    </source>
</evidence>
<evidence type="ECO:0000256" key="1">
    <source>
        <dbReference type="SAM" id="Phobius"/>
    </source>
</evidence>
<keyword evidence="1" id="KW-1133">Transmembrane helix</keyword>
<reference evidence="2 3" key="1">
    <citation type="submission" date="2018-08" db="EMBL/GenBank/DDBJ databases">
        <title>A genome reference for cultivated species of the human gut microbiota.</title>
        <authorList>
            <person name="Zou Y."/>
            <person name="Xue W."/>
            <person name="Luo G."/>
        </authorList>
    </citation>
    <scope>NUCLEOTIDE SEQUENCE [LARGE SCALE GENOMIC DNA]</scope>
    <source>
        <strain evidence="2 3">AF25-15</strain>
    </source>
</reference>
<evidence type="ECO:0000313" key="2">
    <source>
        <dbReference type="EMBL" id="RGR52222.1"/>
    </source>
</evidence>